<reference evidence="1" key="1">
    <citation type="journal article" date="2015" name="Nature">
        <title>Complex archaea that bridge the gap between prokaryotes and eukaryotes.</title>
        <authorList>
            <person name="Spang A."/>
            <person name="Saw J.H."/>
            <person name="Jorgensen S.L."/>
            <person name="Zaremba-Niedzwiedzka K."/>
            <person name="Martijn J."/>
            <person name="Lind A.E."/>
            <person name="van Eijk R."/>
            <person name="Schleper C."/>
            <person name="Guy L."/>
            <person name="Ettema T.J."/>
        </authorList>
    </citation>
    <scope>NUCLEOTIDE SEQUENCE</scope>
</reference>
<name>A0A0F9UIE9_9ZZZZ</name>
<organism evidence="1">
    <name type="scientific">marine sediment metagenome</name>
    <dbReference type="NCBI Taxonomy" id="412755"/>
    <lineage>
        <taxon>unclassified sequences</taxon>
        <taxon>metagenomes</taxon>
        <taxon>ecological metagenomes</taxon>
    </lineage>
</organism>
<accession>A0A0F9UIE9</accession>
<dbReference type="EMBL" id="LAZR01000975">
    <property type="protein sequence ID" value="KKN53338.1"/>
    <property type="molecule type" value="Genomic_DNA"/>
</dbReference>
<protein>
    <submittedName>
        <fullName evidence="1">Uncharacterized protein</fullName>
    </submittedName>
</protein>
<sequence length="60" mass="7360">MIKMSDKSEVNYPVYQHREICAVVFCDELAYNYSADDKDWYDEHPRCTPIFLCKYHYDHY</sequence>
<proteinExistence type="predicted"/>
<comment type="caution">
    <text evidence="1">The sequence shown here is derived from an EMBL/GenBank/DDBJ whole genome shotgun (WGS) entry which is preliminary data.</text>
</comment>
<dbReference type="AlphaFoldDB" id="A0A0F9UIE9"/>
<gene>
    <name evidence="1" type="ORF">LCGC14_0603080</name>
</gene>
<evidence type="ECO:0000313" key="1">
    <source>
        <dbReference type="EMBL" id="KKN53338.1"/>
    </source>
</evidence>